<keyword evidence="2" id="KW-0560">Oxidoreductase</keyword>
<sequence>MENHMKVLIINAHPDLESFTTSISNKIYETHLAKGHDVTLLNLASIDFEISFKGYSDREKIDTLEADLESAQKQIKKSDHIIITTPIWWSTYPAILKGFFDRTLLPGFAFKFHKGKMVQEKLLTGKTAELVLLSDALAWYRRYLLKDPAATILKRDILGFCGIKVKKVHRIGSVGSLDAEARERVIKTF</sequence>
<dbReference type="Pfam" id="PF02525">
    <property type="entry name" value="Flavodoxin_2"/>
    <property type="match status" value="1"/>
</dbReference>
<dbReference type="PANTHER" id="PTHR10204">
    <property type="entry name" value="NAD P H OXIDOREDUCTASE-RELATED"/>
    <property type="match status" value="1"/>
</dbReference>
<dbReference type="SUPFAM" id="SSF52218">
    <property type="entry name" value="Flavoproteins"/>
    <property type="match status" value="1"/>
</dbReference>
<comment type="similarity">
    <text evidence="1">Belongs to the NAD(P)H dehydrogenase (quinone) family.</text>
</comment>
<dbReference type="InterPro" id="IPR003680">
    <property type="entry name" value="Flavodoxin_fold"/>
</dbReference>
<keyword evidence="5" id="KW-1185">Reference proteome</keyword>
<evidence type="ECO:0000313" key="5">
    <source>
        <dbReference type="Proteomes" id="UP000443582"/>
    </source>
</evidence>
<name>A0ABY0IHT9_9BACT</name>
<evidence type="ECO:0000256" key="1">
    <source>
        <dbReference type="ARBA" id="ARBA00006252"/>
    </source>
</evidence>
<dbReference type="InterPro" id="IPR051545">
    <property type="entry name" value="NAD(P)H_dehydrogenase_qn"/>
</dbReference>
<accession>A0ABY0IHT9</accession>
<organism evidence="4 5">
    <name type="scientific">Halobacteriovorax vibrionivorans</name>
    <dbReference type="NCBI Taxonomy" id="2152716"/>
    <lineage>
        <taxon>Bacteria</taxon>
        <taxon>Pseudomonadati</taxon>
        <taxon>Bdellovibrionota</taxon>
        <taxon>Bacteriovoracia</taxon>
        <taxon>Bacteriovoracales</taxon>
        <taxon>Halobacteriovoraceae</taxon>
        <taxon>Halobacteriovorax</taxon>
    </lineage>
</organism>
<proteinExistence type="inferred from homology"/>
<evidence type="ECO:0000259" key="3">
    <source>
        <dbReference type="Pfam" id="PF02525"/>
    </source>
</evidence>
<dbReference type="InterPro" id="IPR029039">
    <property type="entry name" value="Flavoprotein-like_sf"/>
</dbReference>
<protein>
    <submittedName>
        <fullName evidence="4">Flavodoxin family protein</fullName>
    </submittedName>
</protein>
<reference evidence="5" key="1">
    <citation type="journal article" date="2019" name="Int. J. Syst. Evol. Microbiol.">
        <title>Halobacteriovorax valvorus sp. nov., a novel prokaryotic predator isolated from coastal seawater of China.</title>
        <authorList>
            <person name="Chen M.-X."/>
        </authorList>
    </citation>
    <scope>NUCLEOTIDE SEQUENCE [LARGE SCALE GENOMIC DNA]</scope>
    <source>
        <strain evidence="5">BL9</strain>
    </source>
</reference>
<evidence type="ECO:0000256" key="2">
    <source>
        <dbReference type="ARBA" id="ARBA00023002"/>
    </source>
</evidence>
<dbReference type="PANTHER" id="PTHR10204:SF34">
    <property type="entry name" value="NAD(P)H DEHYDROGENASE [QUINONE] 1 ISOFORM 1"/>
    <property type="match status" value="1"/>
</dbReference>
<feature type="domain" description="Flavodoxin-like fold" evidence="3">
    <location>
        <begin position="5"/>
        <end position="182"/>
    </location>
</feature>
<dbReference type="Proteomes" id="UP000443582">
    <property type="component" value="Unassembled WGS sequence"/>
</dbReference>
<dbReference type="EMBL" id="QDKL01000002">
    <property type="protein sequence ID" value="RZF21693.1"/>
    <property type="molecule type" value="Genomic_DNA"/>
</dbReference>
<gene>
    <name evidence="4" type="ORF">DAY19_08370</name>
</gene>
<evidence type="ECO:0000313" key="4">
    <source>
        <dbReference type="EMBL" id="RZF21693.1"/>
    </source>
</evidence>
<dbReference type="Gene3D" id="3.40.50.360">
    <property type="match status" value="1"/>
</dbReference>
<comment type="caution">
    <text evidence="4">The sequence shown here is derived from an EMBL/GenBank/DDBJ whole genome shotgun (WGS) entry which is preliminary data.</text>
</comment>